<proteinExistence type="predicted"/>
<name>D0IB57_GRIHO</name>
<gene>
    <name evidence="1" type="ORF">VHA_002984</name>
</gene>
<evidence type="ECO:0000313" key="2">
    <source>
        <dbReference type="Proteomes" id="UP000003604"/>
    </source>
</evidence>
<dbReference type="EMBL" id="ADAQ01000013">
    <property type="protein sequence ID" value="EEY71125.1"/>
    <property type="molecule type" value="Genomic_DNA"/>
</dbReference>
<evidence type="ECO:0000313" key="1">
    <source>
        <dbReference type="EMBL" id="EEY71125.1"/>
    </source>
</evidence>
<accession>D0IB57</accession>
<comment type="caution">
    <text evidence="1">The sequence shown here is derived from an EMBL/GenBank/DDBJ whole genome shotgun (WGS) entry which is preliminary data.</text>
</comment>
<keyword evidence="2" id="KW-1185">Reference proteome</keyword>
<dbReference type="Proteomes" id="UP000003604">
    <property type="component" value="Unassembled WGS sequence"/>
</dbReference>
<reference evidence="1 2" key="1">
    <citation type="submission" date="2009-10" db="EMBL/GenBank/DDBJ databases">
        <authorList>
            <consortium name="Los Alamos National Laboratory (LANL)"/>
            <consortium name="National Microbial Pathogen Data Resource (NMPDR)"/>
            <person name="Saunders E.H."/>
            <person name="Munk A.C."/>
            <person name="Tapia R."/>
            <person name="Green L."/>
            <person name="Rogers Y."/>
            <person name="Detter J.C."/>
            <person name="Bruce D."/>
            <person name="Brettin T.S."/>
            <person name="Colwell R.R."/>
            <person name="Huq A."/>
            <person name="Grim C.J."/>
            <person name="Hasan N.A."/>
            <person name="Bartels D."/>
            <person name="Vonstein V."/>
        </authorList>
    </citation>
    <scope>NUCLEOTIDE SEQUENCE [LARGE SCALE GENOMIC DNA]</scope>
    <source>
        <strain evidence="1 2">CIP 101886</strain>
    </source>
</reference>
<sequence>MILIGTEKYLRKIQGKRIFPIHGITILISVRNVAQNGT</sequence>
<dbReference type="AlphaFoldDB" id="D0IB57"/>
<protein>
    <submittedName>
        <fullName evidence="1">Uncharacterized protein</fullName>
    </submittedName>
</protein>
<organism evidence="1 2">
    <name type="scientific">Grimontia hollisae CIP 101886</name>
    <dbReference type="NCBI Taxonomy" id="675812"/>
    <lineage>
        <taxon>Bacteria</taxon>
        <taxon>Pseudomonadati</taxon>
        <taxon>Pseudomonadota</taxon>
        <taxon>Gammaproteobacteria</taxon>
        <taxon>Vibrionales</taxon>
        <taxon>Vibrionaceae</taxon>
        <taxon>Grimontia</taxon>
    </lineage>
</organism>